<feature type="region of interest" description="Disordered" evidence="1">
    <location>
        <begin position="1"/>
        <end position="40"/>
    </location>
</feature>
<evidence type="ECO:0000313" key="4">
    <source>
        <dbReference type="Proteomes" id="UP000176998"/>
    </source>
</evidence>
<dbReference type="EMBL" id="MJBS01000126">
    <property type="protein sequence ID" value="OHE93190.1"/>
    <property type="molecule type" value="Genomic_DNA"/>
</dbReference>
<gene>
    <name evidence="3" type="ORF">CORC01_11507</name>
</gene>
<name>A0A1G4AVI8_9PEZI</name>
<organism evidence="3 4">
    <name type="scientific">Colletotrichum orchidophilum</name>
    <dbReference type="NCBI Taxonomy" id="1209926"/>
    <lineage>
        <taxon>Eukaryota</taxon>
        <taxon>Fungi</taxon>
        <taxon>Dikarya</taxon>
        <taxon>Ascomycota</taxon>
        <taxon>Pezizomycotina</taxon>
        <taxon>Sordariomycetes</taxon>
        <taxon>Hypocreomycetidae</taxon>
        <taxon>Glomerellales</taxon>
        <taxon>Glomerellaceae</taxon>
        <taxon>Colletotrichum</taxon>
    </lineage>
</organism>
<sequence length="96" mass="11316">MTNDEMRGGWPTRHVQKVRPDTRKRRDENQNPEKKKPRSQNHVYLRYCSRSGLDALTSFASLRKKKIGWWGFICWFLFLFLLLVSSGSSFLPILSV</sequence>
<dbReference type="RefSeq" id="XP_022470356.1">
    <property type="nucleotide sequence ID" value="XM_022623131.1"/>
</dbReference>
<dbReference type="GeneID" id="34564641"/>
<comment type="caution">
    <text evidence="3">The sequence shown here is derived from an EMBL/GenBank/DDBJ whole genome shotgun (WGS) entry which is preliminary data.</text>
</comment>
<dbReference type="Proteomes" id="UP000176998">
    <property type="component" value="Unassembled WGS sequence"/>
</dbReference>
<feature type="compositionally biased region" description="Basic and acidic residues" evidence="1">
    <location>
        <begin position="18"/>
        <end position="34"/>
    </location>
</feature>
<feature type="transmembrane region" description="Helical" evidence="2">
    <location>
        <begin position="69"/>
        <end position="94"/>
    </location>
</feature>
<keyword evidence="2" id="KW-0472">Membrane</keyword>
<accession>A0A1G4AVI8</accession>
<evidence type="ECO:0000313" key="3">
    <source>
        <dbReference type="EMBL" id="OHE93190.1"/>
    </source>
</evidence>
<dbReference type="AlphaFoldDB" id="A0A1G4AVI8"/>
<keyword evidence="4" id="KW-1185">Reference proteome</keyword>
<proteinExistence type="predicted"/>
<reference evidence="3 4" key="1">
    <citation type="submission" date="2016-09" db="EMBL/GenBank/DDBJ databases">
        <authorList>
            <person name="Capua I."/>
            <person name="De Benedictis P."/>
            <person name="Joannis T."/>
            <person name="Lombin L.H."/>
            <person name="Cattoli G."/>
        </authorList>
    </citation>
    <scope>NUCLEOTIDE SEQUENCE [LARGE SCALE GENOMIC DNA]</scope>
    <source>
        <strain evidence="3 4">IMI 309357</strain>
    </source>
</reference>
<evidence type="ECO:0000256" key="1">
    <source>
        <dbReference type="SAM" id="MobiDB-lite"/>
    </source>
</evidence>
<keyword evidence="2" id="KW-0812">Transmembrane</keyword>
<evidence type="ECO:0000256" key="2">
    <source>
        <dbReference type="SAM" id="Phobius"/>
    </source>
</evidence>
<dbReference type="OrthoDB" id="10540049at2759"/>
<protein>
    <submittedName>
        <fullName evidence="3">Uncharacterized protein</fullName>
    </submittedName>
</protein>
<keyword evidence="2" id="KW-1133">Transmembrane helix</keyword>